<evidence type="ECO:0000256" key="13">
    <source>
        <dbReference type="ARBA" id="ARBA00023237"/>
    </source>
</evidence>
<evidence type="ECO:0000256" key="10">
    <source>
        <dbReference type="ARBA" id="ARBA00023114"/>
    </source>
</evidence>
<evidence type="ECO:0000256" key="8">
    <source>
        <dbReference type="ARBA" id="ARBA00023047"/>
    </source>
</evidence>
<feature type="signal peptide" evidence="15">
    <location>
        <begin position="1"/>
        <end position="22"/>
    </location>
</feature>
<evidence type="ECO:0000256" key="12">
    <source>
        <dbReference type="ARBA" id="ARBA00023139"/>
    </source>
</evidence>
<dbReference type="InterPro" id="IPR003715">
    <property type="entry name" value="Poly_export_N"/>
</dbReference>
<keyword evidence="3" id="KW-0813">Transport</keyword>
<proteinExistence type="inferred from homology"/>
<dbReference type="Pfam" id="PF02563">
    <property type="entry name" value="Poly_export"/>
    <property type="match status" value="1"/>
</dbReference>
<dbReference type="PANTHER" id="PTHR33619">
    <property type="entry name" value="POLYSACCHARIDE EXPORT PROTEIN GFCE-RELATED"/>
    <property type="match status" value="1"/>
</dbReference>
<dbReference type="EMBL" id="CP003051">
    <property type="protein sequence ID" value="AGA91768.1"/>
    <property type="molecule type" value="Genomic_DNA"/>
</dbReference>
<comment type="similarity">
    <text evidence="2">Belongs to the BexD/CtrA/VexA family.</text>
</comment>
<evidence type="ECO:0000256" key="11">
    <source>
        <dbReference type="ARBA" id="ARBA00023136"/>
    </source>
</evidence>
<keyword evidence="12" id="KW-0564">Palmitate</keyword>
<dbReference type="HOGENOM" id="CLU_038343_3_2_6"/>
<dbReference type="AlphaFoldDB" id="L0GYC2"/>
<keyword evidence="14" id="KW-0449">Lipoprotein</keyword>
<organism evidence="18 19">
    <name type="scientific">Thioflavicoccus mobilis 8321</name>
    <dbReference type="NCBI Taxonomy" id="765912"/>
    <lineage>
        <taxon>Bacteria</taxon>
        <taxon>Pseudomonadati</taxon>
        <taxon>Pseudomonadota</taxon>
        <taxon>Gammaproteobacteria</taxon>
        <taxon>Chromatiales</taxon>
        <taxon>Chromatiaceae</taxon>
        <taxon>Thioflavicoccus</taxon>
    </lineage>
</organism>
<sequence>MKCLARLLPMCAVLGISACTSAPFVSAPPAAQPVPPPQEYGLEPGDVVRISVWREEALDQGVLVRPDGGISFPLVGEIEAEGKTVAQISDEITQRLAKYIPDPVVTVSLQQSEGNKIYVTGRVNNPGVFLVNGPVDIMQALSMAGGLNPFADKNGIKVLRRQGDAQTVIPFDYRQVRKGEALQQNIILQAGDTIVVP</sequence>
<evidence type="ECO:0000313" key="18">
    <source>
        <dbReference type="EMBL" id="AGA91768.1"/>
    </source>
</evidence>
<keyword evidence="19" id="KW-1185">Reference proteome</keyword>
<evidence type="ECO:0000256" key="5">
    <source>
        <dbReference type="ARBA" id="ARBA00022597"/>
    </source>
</evidence>
<dbReference type="InterPro" id="IPR054765">
    <property type="entry name" value="SLBB_dom"/>
</dbReference>
<dbReference type="PROSITE" id="PS51257">
    <property type="entry name" value="PROKAR_LIPOPROTEIN"/>
    <property type="match status" value="1"/>
</dbReference>
<evidence type="ECO:0000256" key="7">
    <source>
        <dbReference type="ARBA" id="ARBA00022729"/>
    </source>
</evidence>
<comment type="subcellular location">
    <subcellularLocation>
        <location evidence="1">Cell outer membrane</location>
        <topology evidence="1">Multi-pass membrane protein</topology>
    </subcellularLocation>
</comment>
<evidence type="ECO:0000256" key="4">
    <source>
        <dbReference type="ARBA" id="ARBA00022452"/>
    </source>
</evidence>
<dbReference type="GO" id="GO:0015159">
    <property type="term" value="F:polysaccharide transmembrane transporter activity"/>
    <property type="evidence" value="ECO:0007669"/>
    <property type="project" value="InterPro"/>
</dbReference>
<dbReference type="GO" id="GO:0006811">
    <property type="term" value="P:monoatomic ion transport"/>
    <property type="evidence" value="ECO:0007669"/>
    <property type="project" value="UniProtKB-KW"/>
</dbReference>
<keyword evidence="13" id="KW-0998">Cell outer membrane</keyword>
<keyword evidence="7 15" id="KW-0732">Signal</keyword>
<dbReference type="GO" id="GO:0046930">
    <property type="term" value="C:pore complex"/>
    <property type="evidence" value="ECO:0007669"/>
    <property type="project" value="UniProtKB-KW"/>
</dbReference>
<protein>
    <submittedName>
        <fullName evidence="18">Periplasmic protein involved in polysaccharide export</fullName>
    </submittedName>
</protein>
<feature type="domain" description="SLBB" evidence="17">
    <location>
        <begin position="116"/>
        <end position="196"/>
    </location>
</feature>
<keyword evidence="4" id="KW-1134">Transmembrane beta strand</keyword>
<dbReference type="STRING" id="765912.Thimo_3082"/>
<feature type="chain" id="PRO_5003943142" evidence="15">
    <location>
        <begin position="23"/>
        <end position="197"/>
    </location>
</feature>
<dbReference type="Gene3D" id="3.10.560.10">
    <property type="entry name" value="Outer membrane lipoprotein wza domain like"/>
    <property type="match status" value="1"/>
</dbReference>
<keyword evidence="9" id="KW-0406">Ion transport</keyword>
<dbReference type="Gene3D" id="3.30.1950.10">
    <property type="entry name" value="wza like domain"/>
    <property type="match status" value="1"/>
</dbReference>
<gene>
    <name evidence="18" type="ORF">Thimo_3082</name>
</gene>
<keyword evidence="10" id="KW-0626">Porin</keyword>
<keyword evidence="5" id="KW-0762">Sugar transport</keyword>
<evidence type="ECO:0000259" key="16">
    <source>
        <dbReference type="Pfam" id="PF02563"/>
    </source>
</evidence>
<reference evidence="18 19" key="1">
    <citation type="submission" date="2011-09" db="EMBL/GenBank/DDBJ databases">
        <title>Complete sequence of chromosome of Thioflavicoccus mobilis 8321.</title>
        <authorList>
            <consortium name="US DOE Joint Genome Institute"/>
            <person name="Lucas S."/>
            <person name="Han J."/>
            <person name="Lapidus A."/>
            <person name="Cheng J.-F."/>
            <person name="Goodwin L."/>
            <person name="Pitluck S."/>
            <person name="Peters L."/>
            <person name="Ovchinnikova G."/>
            <person name="Lu M."/>
            <person name="Detter J.C."/>
            <person name="Han C."/>
            <person name="Tapia R."/>
            <person name="Land M."/>
            <person name="Hauser L."/>
            <person name="Kyrpides N."/>
            <person name="Ivanova N."/>
            <person name="Pagani I."/>
            <person name="Vogl K."/>
            <person name="Liu Z."/>
            <person name="Imhoff J."/>
            <person name="Thiel V."/>
            <person name="Frigaard N.-U."/>
            <person name="Bryant D."/>
            <person name="Woyke T."/>
        </authorList>
    </citation>
    <scope>NUCLEOTIDE SEQUENCE [LARGE SCALE GENOMIC DNA]</scope>
    <source>
        <strain evidence="18 19">8321</strain>
    </source>
</reference>
<evidence type="ECO:0000256" key="14">
    <source>
        <dbReference type="ARBA" id="ARBA00023288"/>
    </source>
</evidence>
<feature type="domain" description="Polysaccharide export protein N-terminal" evidence="16">
    <location>
        <begin position="35"/>
        <end position="109"/>
    </location>
</feature>
<dbReference type="OrthoDB" id="9808421at2"/>
<dbReference type="Pfam" id="PF22461">
    <property type="entry name" value="SLBB_2"/>
    <property type="match status" value="1"/>
</dbReference>
<dbReference type="Proteomes" id="UP000010816">
    <property type="component" value="Chromosome"/>
</dbReference>
<evidence type="ECO:0000313" key="19">
    <source>
        <dbReference type="Proteomes" id="UP000010816"/>
    </source>
</evidence>
<dbReference type="KEGG" id="tmb:Thimo_3082"/>
<keyword evidence="8" id="KW-0625">Polysaccharide transport</keyword>
<keyword evidence="6" id="KW-0812">Transmembrane</keyword>
<name>L0GYC2_9GAMM</name>
<evidence type="ECO:0000256" key="2">
    <source>
        <dbReference type="ARBA" id="ARBA00009450"/>
    </source>
</evidence>
<dbReference type="eggNOG" id="COG1596">
    <property type="taxonomic scope" value="Bacteria"/>
</dbReference>
<accession>L0GYC2</accession>
<dbReference type="PATRIC" id="fig|765912.4.peg.3012"/>
<evidence type="ECO:0000256" key="15">
    <source>
        <dbReference type="SAM" id="SignalP"/>
    </source>
</evidence>
<dbReference type="PANTHER" id="PTHR33619:SF3">
    <property type="entry name" value="POLYSACCHARIDE EXPORT PROTEIN GFCE-RELATED"/>
    <property type="match status" value="1"/>
</dbReference>
<dbReference type="GO" id="GO:0009279">
    <property type="term" value="C:cell outer membrane"/>
    <property type="evidence" value="ECO:0007669"/>
    <property type="project" value="UniProtKB-SubCell"/>
</dbReference>
<evidence type="ECO:0000256" key="1">
    <source>
        <dbReference type="ARBA" id="ARBA00004571"/>
    </source>
</evidence>
<evidence type="ECO:0000256" key="3">
    <source>
        <dbReference type="ARBA" id="ARBA00022448"/>
    </source>
</evidence>
<evidence type="ECO:0000256" key="9">
    <source>
        <dbReference type="ARBA" id="ARBA00023065"/>
    </source>
</evidence>
<keyword evidence="11" id="KW-0472">Membrane</keyword>
<evidence type="ECO:0000256" key="6">
    <source>
        <dbReference type="ARBA" id="ARBA00022692"/>
    </source>
</evidence>
<dbReference type="InterPro" id="IPR049712">
    <property type="entry name" value="Poly_export"/>
</dbReference>
<evidence type="ECO:0000259" key="17">
    <source>
        <dbReference type="Pfam" id="PF22461"/>
    </source>
</evidence>
<dbReference type="GO" id="GO:0015288">
    <property type="term" value="F:porin activity"/>
    <property type="evidence" value="ECO:0007669"/>
    <property type="project" value="UniProtKB-KW"/>
</dbReference>